<gene>
    <name evidence="1" type="ORF">Saso_62790</name>
</gene>
<organism evidence="1 2">
    <name type="scientific">Streptomyces asoensis</name>
    <dbReference type="NCBI Taxonomy" id="249586"/>
    <lineage>
        <taxon>Bacteria</taxon>
        <taxon>Bacillati</taxon>
        <taxon>Actinomycetota</taxon>
        <taxon>Actinomycetes</taxon>
        <taxon>Kitasatosporales</taxon>
        <taxon>Streptomycetaceae</taxon>
        <taxon>Streptomyces</taxon>
    </lineage>
</organism>
<evidence type="ECO:0008006" key="3">
    <source>
        <dbReference type="Google" id="ProtNLM"/>
    </source>
</evidence>
<dbReference type="InterPro" id="IPR009351">
    <property type="entry name" value="AlkZ-like"/>
</dbReference>
<dbReference type="PANTHER" id="PTHR38479:SF2">
    <property type="entry name" value="WINGED HELIX DNA-BINDING DOMAIN-CONTAINING PROTEIN"/>
    <property type="match status" value="1"/>
</dbReference>
<keyword evidence="2" id="KW-1185">Reference proteome</keyword>
<proteinExistence type="predicted"/>
<protein>
    <recommendedName>
        <fullName evidence="3">Winged helix DNA-binding domain-containing protein</fullName>
    </recommendedName>
</protein>
<dbReference type="RefSeq" id="WP_189923222.1">
    <property type="nucleotide sequence ID" value="NZ_BMSI01000007.1"/>
</dbReference>
<name>A0ABQ3S936_9ACTN</name>
<evidence type="ECO:0000313" key="2">
    <source>
        <dbReference type="Proteomes" id="UP000649259"/>
    </source>
</evidence>
<reference evidence="2" key="1">
    <citation type="submission" date="2023-07" db="EMBL/GenBank/DDBJ databases">
        <title>Whole genome shotgun sequence of Streptomyces cacaoi subsp. asoensis NBRC 13813.</title>
        <authorList>
            <person name="Komaki H."/>
            <person name="Tamura T."/>
        </authorList>
    </citation>
    <scope>NUCLEOTIDE SEQUENCE [LARGE SCALE GENOMIC DNA]</scope>
    <source>
        <strain evidence="2">NBRC 13813</strain>
    </source>
</reference>
<dbReference type="Pfam" id="PF06224">
    <property type="entry name" value="AlkZ-like"/>
    <property type="match status" value="1"/>
</dbReference>
<dbReference type="GeneID" id="91474062"/>
<sequence length="367" mass="40900">MTKTTHPPVLDARALNRATLDRQALLRPSSLSAREAVEHLLGLQAQNVKPPYYALAARLDGFVPEDLSKLMAGREVVRIVSMRSTIHTHTADDCLTLRPFVQPARDRELTYFRKGLAGVDLDLLAVLARELVETEPRTMKQLREALSARWPDADPQSLAVAARCRLPLVQVTPRGLWGRSGQVALTTAEHWLGRPAQPAPAPEDVVLRHLAAFGPASVKDMQTWSGLTRLREAFERLRPRLLVFRDERGVELFDLPDAPRPDPRTPAPPRFLPEFDNLLLSHADRGRVVPSAHRGRAWQGNQAYCTLLVDGFLAGLWRLDPDALVVEPFAALTRAERADVVEEGERMLAAMHPGEPRDVRFGTVART</sequence>
<dbReference type="Proteomes" id="UP000649259">
    <property type="component" value="Unassembled WGS sequence"/>
</dbReference>
<evidence type="ECO:0000313" key="1">
    <source>
        <dbReference type="EMBL" id="GHI64629.1"/>
    </source>
</evidence>
<accession>A0ABQ3S936</accession>
<dbReference type="EMBL" id="BNEB01000005">
    <property type="protein sequence ID" value="GHI64629.1"/>
    <property type="molecule type" value="Genomic_DNA"/>
</dbReference>
<dbReference type="PANTHER" id="PTHR38479">
    <property type="entry name" value="LMO0824 PROTEIN"/>
    <property type="match status" value="1"/>
</dbReference>
<comment type="caution">
    <text evidence="1">The sequence shown here is derived from an EMBL/GenBank/DDBJ whole genome shotgun (WGS) entry which is preliminary data.</text>
</comment>